<feature type="signal peptide" evidence="11">
    <location>
        <begin position="1"/>
        <end position="38"/>
    </location>
</feature>
<dbReference type="InterPro" id="IPR039426">
    <property type="entry name" value="TonB-dep_rcpt-like"/>
</dbReference>
<dbReference type="Proteomes" id="UP000014803">
    <property type="component" value="Chromosome"/>
</dbReference>
<evidence type="ECO:0000259" key="13">
    <source>
        <dbReference type="Pfam" id="PF03544"/>
    </source>
</evidence>
<dbReference type="GO" id="GO:0015344">
    <property type="term" value="F:siderophore uptake transmembrane transporter activity"/>
    <property type="evidence" value="ECO:0007669"/>
    <property type="project" value="TreeGrafter"/>
</dbReference>
<evidence type="ECO:0000256" key="6">
    <source>
        <dbReference type="ARBA" id="ARBA00023077"/>
    </source>
</evidence>
<evidence type="ECO:0000256" key="8">
    <source>
        <dbReference type="ARBA" id="ARBA00023170"/>
    </source>
</evidence>
<keyword evidence="4" id="KW-0812">Transmembrane</keyword>
<dbReference type="AlphaFoldDB" id="S4XXD6"/>
<reference evidence="14 15" key="1">
    <citation type="journal article" date="2013" name="Sci. Rep.">
        <title>Extraordinary expansion of a Sorangium cellulosum genome from an alkaline milieu.</title>
        <authorList>
            <person name="Han K."/>
            <person name="Li Z.F."/>
            <person name="Peng R."/>
            <person name="Zhu L.P."/>
            <person name="Zhou T."/>
            <person name="Wang L.G."/>
            <person name="Li S.G."/>
            <person name="Zhang X.B."/>
            <person name="Hu W."/>
            <person name="Wu Z.H."/>
            <person name="Qin N."/>
            <person name="Li Y.Z."/>
        </authorList>
    </citation>
    <scope>NUCLEOTIDE SEQUENCE [LARGE SCALE GENOMIC DNA]</scope>
    <source>
        <strain evidence="14 15">So0157-2</strain>
    </source>
</reference>
<feature type="compositionally biased region" description="Pro residues" evidence="10">
    <location>
        <begin position="42"/>
        <end position="52"/>
    </location>
</feature>
<dbReference type="Pfam" id="PF00593">
    <property type="entry name" value="TonB_dep_Rec_b-barrel"/>
    <property type="match status" value="1"/>
</dbReference>
<evidence type="ECO:0000256" key="4">
    <source>
        <dbReference type="ARBA" id="ARBA00022692"/>
    </source>
</evidence>
<evidence type="ECO:0000256" key="9">
    <source>
        <dbReference type="ARBA" id="ARBA00023237"/>
    </source>
</evidence>
<dbReference type="HOGENOM" id="CLU_016599_1_0_7"/>
<dbReference type="eggNOG" id="COG4771">
    <property type="taxonomic scope" value="Bacteria"/>
</dbReference>
<protein>
    <recommendedName>
        <fullName evidence="16">TonB C-terminal domain-containing protein</fullName>
    </recommendedName>
</protein>
<dbReference type="Gene3D" id="2.40.170.20">
    <property type="entry name" value="TonB-dependent receptor, beta-barrel domain"/>
    <property type="match status" value="1"/>
</dbReference>
<dbReference type="InterPro" id="IPR000531">
    <property type="entry name" value="Beta-barrel_TonB"/>
</dbReference>
<keyword evidence="6" id="KW-0798">TonB box</keyword>
<feature type="region of interest" description="Disordered" evidence="10">
    <location>
        <begin position="193"/>
        <end position="241"/>
    </location>
</feature>
<name>S4XXD6_SORCE</name>
<evidence type="ECO:0008006" key="16">
    <source>
        <dbReference type="Google" id="ProtNLM"/>
    </source>
</evidence>
<keyword evidence="2" id="KW-0813">Transport</keyword>
<evidence type="ECO:0000256" key="10">
    <source>
        <dbReference type="SAM" id="MobiDB-lite"/>
    </source>
</evidence>
<feature type="domain" description="TonB-dependent receptor-like beta-barrel" evidence="12">
    <location>
        <begin position="413"/>
        <end position="811"/>
    </location>
</feature>
<evidence type="ECO:0000313" key="15">
    <source>
        <dbReference type="Proteomes" id="UP000014803"/>
    </source>
</evidence>
<keyword evidence="8" id="KW-0675">Receptor</keyword>
<keyword evidence="9" id="KW-0998">Cell outer membrane</keyword>
<sequence length="850" mass="88327">MAAAGLFHFHGAAMSFLRRSTTAAALLASALTPGLAAAAPDTPLPHAKPPAEPSAEAPPAGRDALPAAPSAEAPPAQAPPAGRDAPPPGPARDALSTEPPRDAPKDALVPPTPLTPLGADYPAGAHGDALVRLVLTVNADGTVRAAVAEEGQEPFASAAVAAATSFRFAPATRNGAPVAAKIRVEVRFTEAAPPDASAPAAAPPPAPGGGPARAPAPPPGAPRSLEVTVHGEQQAPGVSSLSRGEVRIVPGAFGDPFRAIEMLPGVTPLVTGLPFFYVRGSPPGNVGYFLDGVRVPYLYHLGLGPSVVHPGIVDRVDLYPGGYPARHGRYAGGIVAGETTPPLPYWHGEGMLRLVDVGGLVEGPFADGRGVALVGGRYSYTALLLSLAAPEVALDYWDYQARLSYQVAPQGRVSLFAFGAHDFLGEESDGETTTLFDTTFHRIDLRYDHAYGQGSALRGALTLGHDETGIEGGQKALTRSLGARVTLAHRLRDETVIRAGIDAVVDDNVLDLGTDVGDSPGGVGPDGDDDDDVSVGDLLLSRVDFTTGGYIEADIAITPRLRITPGLRLDLYHSDGAVALGVDPRLSARLSLGRGVTFVQAHGLASQLPSFVVPIPGVRPRLDDGLQRSFQSSAGLELALPADIDATVSVFHNAFFNMTDALGAAGFQSVDEAFTLRALGAATGVELSAHRRLTKRIGGFASYTLSRSTRSIGRSREVTSVDRTHVANAALTYDFGRGYRAGGRFVFYSGLPQRVGGVTLPPGSGVPGGLGSAAGAEPRWERLPPFFRLDVRLEKRWSIGKSGWLAVVLDVLNATMSKENMPRMCDGFGPCEPTEFGPVTVPSLGLEGGF</sequence>
<evidence type="ECO:0000259" key="12">
    <source>
        <dbReference type="Pfam" id="PF00593"/>
    </source>
</evidence>
<keyword evidence="5 11" id="KW-0732">Signal</keyword>
<dbReference type="KEGG" id="scu:SCE1572_12615"/>
<dbReference type="PATRIC" id="fig|1254432.3.peg.2835"/>
<dbReference type="PANTHER" id="PTHR30069">
    <property type="entry name" value="TONB-DEPENDENT OUTER MEMBRANE RECEPTOR"/>
    <property type="match status" value="1"/>
</dbReference>
<dbReference type="InterPro" id="IPR036942">
    <property type="entry name" value="Beta-barrel_TonB_sf"/>
</dbReference>
<keyword evidence="7" id="KW-0472">Membrane</keyword>
<dbReference type="GO" id="GO:0044718">
    <property type="term" value="P:siderophore transmembrane transport"/>
    <property type="evidence" value="ECO:0007669"/>
    <property type="project" value="TreeGrafter"/>
</dbReference>
<proteinExistence type="predicted"/>
<evidence type="ECO:0000256" key="2">
    <source>
        <dbReference type="ARBA" id="ARBA00022448"/>
    </source>
</evidence>
<evidence type="ECO:0000256" key="11">
    <source>
        <dbReference type="SAM" id="SignalP"/>
    </source>
</evidence>
<gene>
    <name evidence="14" type="ORF">SCE1572_12615</name>
</gene>
<dbReference type="Gene3D" id="3.30.1150.10">
    <property type="match status" value="1"/>
</dbReference>
<dbReference type="Pfam" id="PF03544">
    <property type="entry name" value="TonB_C"/>
    <property type="match status" value="1"/>
</dbReference>
<evidence type="ECO:0000256" key="1">
    <source>
        <dbReference type="ARBA" id="ARBA00004571"/>
    </source>
</evidence>
<dbReference type="EMBL" id="CP003969">
    <property type="protein sequence ID" value="AGP35283.1"/>
    <property type="molecule type" value="Genomic_DNA"/>
</dbReference>
<organism evidence="14 15">
    <name type="scientific">Sorangium cellulosum So0157-2</name>
    <dbReference type="NCBI Taxonomy" id="1254432"/>
    <lineage>
        <taxon>Bacteria</taxon>
        <taxon>Pseudomonadati</taxon>
        <taxon>Myxococcota</taxon>
        <taxon>Polyangia</taxon>
        <taxon>Polyangiales</taxon>
        <taxon>Polyangiaceae</taxon>
        <taxon>Sorangium</taxon>
    </lineage>
</organism>
<accession>S4XXD6</accession>
<evidence type="ECO:0000256" key="7">
    <source>
        <dbReference type="ARBA" id="ARBA00023136"/>
    </source>
</evidence>
<feature type="chain" id="PRO_5004525518" description="TonB C-terminal domain-containing protein" evidence="11">
    <location>
        <begin position="39"/>
        <end position="850"/>
    </location>
</feature>
<dbReference type="GO" id="GO:0009279">
    <property type="term" value="C:cell outer membrane"/>
    <property type="evidence" value="ECO:0007669"/>
    <property type="project" value="UniProtKB-SubCell"/>
</dbReference>
<feature type="domain" description="TonB C-terminal" evidence="13">
    <location>
        <begin position="131"/>
        <end position="189"/>
    </location>
</feature>
<dbReference type="SUPFAM" id="SSF74653">
    <property type="entry name" value="TolA/TonB C-terminal domain"/>
    <property type="match status" value="1"/>
</dbReference>
<comment type="subcellular location">
    <subcellularLocation>
        <location evidence="1">Cell outer membrane</location>
        <topology evidence="1">Multi-pass membrane protein</topology>
    </subcellularLocation>
</comment>
<dbReference type="STRING" id="1254432.SCE1572_12615"/>
<keyword evidence="3" id="KW-1134">Transmembrane beta strand</keyword>
<feature type="compositionally biased region" description="Low complexity" evidence="10">
    <location>
        <begin position="53"/>
        <end position="84"/>
    </location>
</feature>
<evidence type="ECO:0000256" key="3">
    <source>
        <dbReference type="ARBA" id="ARBA00022452"/>
    </source>
</evidence>
<feature type="region of interest" description="Disordered" evidence="10">
    <location>
        <begin position="39"/>
        <end position="120"/>
    </location>
</feature>
<evidence type="ECO:0000313" key="14">
    <source>
        <dbReference type="EMBL" id="AGP35283.1"/>
    </source>
</evidence>
<dbReference type="InterPro" id="IPR037682">
    <property type="entry name" value="TonB_C"/>
</dbReference>
<evidence type="ECO:0000256" key="5">
    <source>
        <dbReference type="ARBA" id="ARBA00022729"/>
    </source>
</evidence>
<dbReference type="SUPFAM" id="SSF56935">
    <property type="entry name" value="Porins"/>
    <property type="match status" value="1"/>
</dbReference>
<feature type="compositionally biased region" description="Pro residues" evidence="10">
    <location>
        <begin position="201"/>
        <end position="221"/>
    </location>
</feature>
<dbReference type="PANTHER" id="PTHR30069:SF29">
    <property type="entry name" value="HEMOGLOBIN AND HEMOGLOBIN-HAPTOGLOBIN-BINDING PROTEIN 1-RELATED"/>
    <property type="match status" value="1"/>
</dbReference>